<keyword evidence="3" id="KW-1185">Reference proteome</keyword>
<dbReference type="InterPro" id="IPR016181">
    <property type="entry name" value="Acyl_CoA_acyltransferase"/>
</dbReference>
<name>A0ABV3FNP7_9NOCA</name>
<dbReference type="Proteomes" id="UP001551695">
    <property type="component" value="Unassembled WGS sequence"/>
</dbReference>
<protein>
    <submittedName>
        <fullName evidence="2">GNAT family N-acetyltransferase</fullName>
    </submittedName>
</protein>
<evidence type="ECO:0000313" key="3">
    <source>
        <dbReference type="Proteomes" id="UP001551695"/>
    </source>
</evidence>
<dbReference type="RefSeq" id="WP_357780585.1">
    <property type="nucleotide sequence ID" value="NZ_JBFAKC010000002.1"/>
</dbReference>
<dbReference type="EMBL" id="JBFAKC010000002">
    <property type="protein sequence ID" value="MEV0707046.1"/>
    <property type="molecule type" value="Genomic_DNA"/>
</dbReference>
<accession>A0ABV3FNP7</accession>
<dbReference type="Gene3D" id="3.40.630.30">
    <property type="match status" value="1"/>
</dbReference>
<reference evidence="2 3" key="1">
    <citation type="submission" date="2024-06" db="EMBL/GenBank/DDBJ databases">
        <title>The Natural Products Discovery Center: Release of the First 8490 Sequenced Strains for Exploring Actinobacteria Biosynthetic Diversity.</title>
        <authorList>
            <person name="Kalkreuter E."/>
            <person name="Kautsar S.A."/>
            <person name="Yang D."/>
            <person name="Bader C.D."/>
            <person name="Teijaro C.N."/>
            <person name="Fluegel L."/>
            <person name="Davis C.M."/>
            <person name="Simpson J.R."/>
            <person name="Lauterbach L."/>
            <person name="Steele A.D."/>
            <person name="Gui C."/>
            <person name="Meng S."/>
            <person name="Li G."/>
            <person name="Viehrig K."/>
            <person name="Ye F."/>
            <person name="Su P."/>
            <person name="Kiefer A.F."/>
            <person name="Nichols A."/>
            <person name="Cepeda A.J."/>
            <person name="Yan W."/>
            <person name="Fan B."/>
            <person name="Jiang Y."/>
            <person name="Adhikari A."/>
            <person name="Zheng C.-J."/>
            <person name="Schuster L."/>
            <person name="Cowan T.M."/>
            <person name="Smanski M.J."/>
            <person name="Chevrette M.G."/>
            <person name="De Carvalho L.P.S."/>
            <person name="Shen B."/>
        </authorList>
    </citation>
    <scope>NUCLEOTIDE SEQUENCE [LARGE SCALE GENOMIC DNA]</scope>
    <source>
        <strain evidence="2 3">NPDC050403</strain>
    </source>
</reference>
<feature type="domain" description="N-acetyltransferase" evidence="1">
    <location>
        <begin position="4"/>
        <end position="140"/>
    </location>
</feature>
<evidence type="ECO:0000259" key="1">
    <source>
        <dbReference type="PROSITE" id="PS51186"/>
    </source>
</evidence>
<proteinExistence type="predicted"/>
<evidence type="ECO:0000313" key="2">
    <source>
        <dbReference type="EMBL" id="MEV0707046.1"/>
    </source>
</evidence>
<dbReference type="Pfam" id="PF13673">
    <property type="entry name" value="Acetyltransf_10"/>
    <property type="match status" value="1"/>
</dbReference>
<dbReference type="PROSITE" id="PS51186">
    <property type="entry name" value="GNAT"/>
    <property type="match status" value="1"/>
</dbReference>
<sequence>MQTVRIAPADPDDRGVADLLFTAIGGDRTRLAAATRRYRIDGSTELVAATIRDDLVGVAGYEIGHDHLVLLHLATAGTHRRTGIGRLLVADIGSRHPDLPVVAETDGTSVGFYAAIGFTGVPLGEKYPGVPRFRMTLGSDSARTTAGHAADDAGTSRVIGG</sequence>
<comment type="caution">
    <text evidence="2">The sequence shown here is derived from an EMBL/GenBank/DDBJ whole genome shotgun (WGS) entry which is preliminary data.</text>
</comment>
<organism evidence="2 3">
    <name type="scientific">Nocardia aurea</name>
    <dbReference type="NCBI Taxonomy" id="2144174"/>
    <lineage>
        <taxon>Bacteria</taxon>
        <taxon>Bacillati</taxon>
        <taxon>Actinomycetota</taxon>
        <taxon>Actinomycetes</taxon>
        <taxon>Mycobacteriales</taxon>
        <taxon>Nocardiaceae</taxon>
        <taxon>Nocardia</taxon>
    </lineage>
</organism>
<dbReference type="InterPro" id="IPR000182">
    <property type="entry name" value="GNAT_dom"/>
</dbReference>
<gene>
    <name evidence="2" type="ORF">AB0I48_05720</name>
</gene>
<dbReference type="SUPFAM" id="SSF55729">
    <property type="entry name" value="Acyl-CoA N-acyltransferases (Nat)"/>
    <property type="match status" value="1"/>
</dbReference>